<dbReference type="PANTHER" id="PTHR35603">
    <property type="match status" value="1"/>
</dbReference>
<evidence type="ECO:0000259" key="4">
    <source>
        <dbReference type="Pfam" id="PF05433"/>
    </source>
</evidence>
<dbReference type="InterPro" id="IPR008816">
    <property type="entry name" value="Gly_zipper_2TM_dom"/>
</dbReference>
<reference evidence="5 6" key="1">
    <citation type="journal article" date="2011" name="J. Bacteriol.">
        <title>Complete genome sequence of seawater bacterium Glaciecola nitratireducens FR1064T.</title>
        <authorList>
            <person name="Bian F."/>
            <person name="Qin Q.L."/>
            <person name="Xie B.B."/>
            <person name="Shu Y.L."/>
            <person name="Zhang X.Y."/>
            <person name="Yu Y."/>
            <person name="Chen B."/>
            <person name="Chen X.L."/>
            <person name="Zhou B.C."/>
            <person name="Zhang Y.Z."/>
        </authorList>
    </citation>
    <scope>NUCLEOTIDE SEQUENCE [LARGE SCALE GENOMIC DNA]</scope>
    <source>
        <strain evidence="6">JCM 12485 / KCTC 12276 / FR1064</strain>
    </source>
</reference>
<evidence type="ECO:0000256" key="3">
    <source>
        <dbReference type="SAM" id="SignalP"/>
    </source>
</evidence>
<dbReference type="AlphaFoldDB" id="G4QHH3"/>
<evidence type="ECO:0000313" key="5">
    <source>
        <dbReference type="EMBL" id="AEP29959.1"/>
    </source>
</evidence>
<name>G4QHH3_GLANF</name>
<proteinExistence type="predicted"/>
<accession>G4QHH3</accession>
<dbReference type="InterPro" id="IPR051407">
    <property type="entry name" value="Bact_OM_lipoprot/Surf_antigen"/>
</dbReference>
<dbReference type="Pfam" id="PF05433">
    <property type="entry name" value="Rick_17kDa_Anti"/>
    <property type="match status" value="1"/>
</dbReference>
<sequence>MFTTIKRVPIYFLLSTLLLLCACATPRGENEAGGMIIGGILGGVLGHQVGSGSGQTAATVIGAMIGTTIGGNVGRSMDKTDRLKVSHSLETVRTGVETRWKNPDTGYQYRVVPTRTYEAPEGPCREYTVDASIGGKTEQIYGTACRQADGSWQVKS</sequence>
<dbReference type="eggNOG" id="COG4520">
    <property type="taxonomic scope" value="Bacteria"/>
</dbReference>
<feature type="signal peptide" evidence="3">
    <location>
        <begin position="1"/>
        <end position="24"/>
    </location>
</feature>
<dbReference type="KEGG" id="gni:GNIT_1850"/>
<dbReference type="HOGENOM" id="CLU_118535_0_0_6"/>
<keyword evidence="3" id="KW-0732">Signal</keyword>
<comment type="subcellular location">
    <subcellularLocation>
        <location evidence="1">Membrane</location>
    </subcellularLocation>
</comment>
<keyword evidence="6" id="KW-1185">Reference proteome</keyword>
<dbReference type="GO" id="GO:0019867">
    <property type="term" value="C:outer membrane"/>
    <property type="evidence" value="ECO:0007669"/>
    <property type="project" value="InterPro"/>
</dbReference>
<dbReference type="STRING" id="1085623.GNIT_1850"/>
<keyword evidence="2" id="KW-0472">Membrane</keyword>
<protein>
    <submittedName>
        <fullName evidence="5">17 kDa surface antigen</fullName>
    </submittedName>
</protein>
<feature type="domain" description="Glycine zipper 2TM" evidence="4">
    <location>
        <begin position="34"/>
        <end position="74"/>
    </location>
</feature>
<dbReference type="EMBL" id="CP003060">
    <property type="protein sequence ID" value="AEP29959.1"/>
    <property type="molecule type" value="Genomic_DNA"/>
</dbReference>
<dbReference type="Proteomes" id="UP000009282">
    <property type="component" value="Chromosome"/>
</dbReference>
<dbReference type="PANTHER" id="PTHR35603:SF2">
    <property type="entry name" value="OUTER MEMBRANE LIPOPROTEIN"/>
    <property type="match status" value="1"/>
</dbReference>
<feature type="chain" id="PRO_5003467451" evidence="3">
    <location>
        <begin position="25"/>
        <end position="156"/>
    </location>
</feature>
<evidence type="ECO:0000313" key="6">
    <source>
        <dbReference type="Proteomes" id="UP000009282"/>
    </source>
</evidence>
<organism evidence="5 6">
    <name type="scientific">Glaciecola nitratireducens (strain JCM 12485 / KCTC 12276 / FR1064)</name>
    <dbReference type="NCBI Taxonomy" id="1085623"/>
    <lineage>
        <taxon>Bacteria</taxon>
        <taxon>Pseudomonadati</taxon>
        <taxon>Pseudomonadota</taxon>
        <taxon>Gammaproteobacteria</taxon>
        <taxon>Alteromonadales</taxon>
        <taxon>Alteromonadaceae</taxon>
        <taxon>Brumicola</taxon>
    </lineage>
</organism>
<dbReference type="PIRSF" id="PIRSF002721">
    <property type="entry name" value="Surface_antigen_Rickettsia"/>
    <property type="match status" value="1"/>
</dbReference>
<evidence type="ECO:0000256" key="2">
    <source>
        <dbReference type="ARBA" id="ARBA00023136"/>
    </source>
</evidence>
<dbReference type="RefSeq" id="WP_014108833.1">
    <property type="nucleotide sequence ID" value="NC_016041.1"/>
</dbReference>
<gene>
    <name evidence="5" type="ordered locus">GNIT_1850</name>
</gene>
<dbReference type="OrthoDB" id="6170015at2"/>
<dbReference type="PROSITE" id="PS51257">
    <property type="entry name" value="PROKAR_LIPOPROTEIN"/>
    <property type="match status" value="1"/>
</dbReference>
<evidence type="ECO:0000256" key="1">
    <source>
        <dbReference type="ARBA" id="ARBA00004370"/>
    </source>
</evidence>
<dbReference type="InterPro" id="IPR016364">
    <property type="entry name" value="Surface_antigen_Rickettsia"/>
</dbReference>